<sequence>MNIYLDNTITMSEYSGEAKYRPKRYQSIGKLFKKRVPIISWLPKYDADQAVSDLIAGVTVGLTVMPQGLAYATLAGLEPQV</sequence>
<dbReference type="Proteomes" id="UP000478052">
    <property type="component" value="Unassembled WGS sequence"/>
</dbReference>
<dbReference type="InterPro" id="IPR001902">
    <property type="entry name" value="SLC26A/SulP_fam"/>
</dbReference>
<dbReference type="PANTHER" id="PTHR11814">
    <property type="entry name" value="SULFATE TRANSPORTER"/>
    <property type="match status" value="1"/>
</dbReference>
<dbReference type="OrthoDB" id="288203at2759"/>
<evidence type="ECO:0000259" key="5">
    <source>
        <dbReference type="Pfam" id="PF00916"/>
    </source>
</evidence>
<dbReference type="AlphaFoldDB" id="A0A6G0VZ40"/>
<keyword evidence="3" id="KW-1133">Transmembrane helix</keyword>
<dbReference type="EMBL" id="VUJU01010271">
    <property type="protein sequence ID" value="KAF0714978.1"/>
    <property type="molecule type" value="Genomic_DNA"/>
</dbReference>
<proteinExistence type="predicted"/>
<protein>
    <submittedName>
        <fullName evidence="6">Sodium-independent sulfate anion transporter isoform X2</fullName>
    </submittedName>
</protein>
<comment type="subcellular location">
    <subcellularLocation>
        <location evidence="1">Membrane</location>
        <topology evidence="1">Multi-pass membrane protein</topology>
    </subcellularLocation>
</comment>
<evidence type="ECO:0000256" key="1">
    <source>
        <dbReference type="ARBA" id="ARBA00004141"/>
    </source>
</evidence>
<reference evidence="6 7" key="1">
    <citation type="submission" date="2019-08" db="EMBL/GenBank/DDBJ databases">
        <title>Whole genome of Aphis craccivora.</title>
        <authorList>
            <person name="Voronova N.V."/>
            <person name="Shulinski R.S."/>
            <person name="Bandarenka Y.V."/>
            <person name="Zhorov D.G."/>
            <person name="Warner D."/>
        </authorList>
    </citation>
    <scope>NUCLEOTIDE SEQUENCE [LARGE SCALE GENOMIC DNA]</scope>
    <source>
        <strain evidence="6">180601</strain>
        <tissue evidence="6">Whole Body</tissue>
    </source>
</reference>
<dbReference type="Pfam" id="PF00916">
    <property type="entry name" value="Sulfate_transp"/>
    <property type="match status" value="1"/>
</dbReference>
<dbReference type="InterPro" id="IPR011547">
    <property type="entry name" value="SLC26A/SulP_dom"/>
</dbReference>
<keyword evidence="4" id="KW-0472">Membrane</keyword>
<evidence type="ECO:0000256" key="4">
    <source>
        <dbReference type="ARBA" id="ARBA00023136"/>
    </source>
</evidence>
<evidence type="ECO:0000313" key="6">
    <source>
        <dbReference type="EMBL" id="KAF0714978.1"/>
    </source>
</evidence>
<gene>
    <name evidence="6" type="ORF">FWK35_00037582</name>
</gene>
<dbReference type="GO" id="GO:0016020">
    <property type="term" value="C:membrane"/>
    <property type="evidence" value="ECO:0007669"/>
    <property type="project" value="UniProtKB-SubCell"/>
</dbReference>
<evidence type="ECO:0000256" key="3">
    <source>
        <dbReference type="ARBA" id="ARBA00022989"/>
    </source>
</evidence>
<evidence type="ECO:0000256" key="2">
    <source>
        <dbReference type="ARBA" id="ARBA00022692"/>
    </source>
</evidence>
<organism evidence="6 7">
    <name type="scientific">Aphis craccivora</name>
    <name type="common">Cowpea aphid</name>
    <dbReference type="NCBI Taxonomy" id="307492"/>
    <lineage>
        <taxon>Eukaryota</taxon>
        <taxon>Metazoa</taxon>
        <taxon>Ecdysozoa</taxon>
        <taxon>Arthropoda</taxon>
        <taxon>Hexapoda</taxon>
        <taxon>Insecta</taxon>
        <taxon>Pterygota</taxon>
        <taxon>Neoptera</taxon>
        <taxon>Paraneoptera</taxon>
        <taxon>Hemiptera</taxon>
        <taxon>Sternorrhyncha</taxon>
        <taxon>Aphidomorpha</taxon>
        <taxon>Aphidoidea</taxon>
        <taxon>Aphididae</taxon>
        <taxon>Aphidini</taxon>
        <taxon>Aphis</taxon>
        <taxon>Aphis</taxon>
    </lineage>
</organism>
<evidence type="ECO:0000313" key="7">
    <source>
        <dbReference type="Proteomes" id="UP000478052"/>
    </source>
</evidence>
<keyword evidence="7" id="KW-1185">Reference proteome</keyword>
<name>A0A6G0VZ40_APHCR</name>
<comment type="caution">
    <text evidence="6">The sequence shown here is derived from an EMBL/GenBank/DDBJ whole genome shotgun (WGS) entry which is preliminary data.</text>
</comment>
<accession>A0A6G0VZ40</accession>
<keyword evidence="2" id="KW-0812">Transmembrane</keyword>
<dbReference type="GO" id="GO:0055085">
    <property type="term" value="P:transmembrane transport"/>
    <property type="evidence" value="ECO:0007669"/>
    <property type="project" value="InterPro"/>
</dbReference>
<feature type="domain" description="SLC26A/SulP transporter" evidence="5">
    <location>
        <begin position="52"/>
        <end position="80"/>
    </location>
</feature>